<comment type="similarity">
    <text evidence="7">Belongs to the SMC family.</text>
</comment>
<dbReference type="OrthoDB" id="9808768at2"/>
<gene>
    <name evidence="7" type="primary">smc</name>
    <name evidence="10" type="ORF">FD46_GL001826</name>
</gene>
<evidence type="ECO:0000259" key="9">
    <source>
        <dbReference type="SMART" id="SM00968"/>
    </source>
</evidence>
<feature type="binding site" evidence="7">
    <location>
        <begin position="32"/>
        <end position="39"/>
    </location>
    <ligand>
        <name>ATP</name>
        <dbReference type="ChEBI" id="CHEBI:30616"/>
    </ligand>
</feature>
<dbReference type="InterPro" id="IPR011890">
    <property type="entry name" value="SMC_prok"/>
</dbReference>
<dbReference type="PIRSF" id="PIRSF005719">
    <property type="entry name" value="SMC"/>
    <property type="match status" value="1"/>
</dbReference>
<evidence type="ECO:0000256" key="2">
    <source>
        <dbReference type="ARBA" id="ARBA00022490"/>
    </source>
</evidence>
<dbReference type="Gene3D" id="3.30.70.1620">
    <property type="match status" value="1"/>
</dbReference>
<dbReference type="InterPro" id="IPR024704">
    <property type="entry name" value="SMC"/>
</dbReference>
<dbReference type="HAMAP" id="MF_01894">
    <property type="entry name" value="Smc_prok"/>
    <property type="match status" value="1"/>
</dbReference>
<comment type="function">
    <text evidence="7">Required for chromosome condensation and partitioning.</text>
</comment>
<keyword evidence="4 7" id="KW-0067">ATP-binding</keyword>
<dbReference type="InterPro" id="IPR010935">
    <property type="entry name" value="SMC_hinge"/>
</dbReference>
<evidence type="ECO:0000256" key="7">
    <source>
        <dbReference type="HAMAP-Rule" id="MF_01894"/>
    </source>
</evidence>
<organism evidence="10 11">
    <name type="scientific">Liquorilactobacillus oeni DSM 19972</name>
    <dbReference type="NCBI Taxonomy" id="1423777"/>
    <lineage>
        <taxon>Bacteria</taxon>
        <taxon>Bacillati</taxon>
        <taxon>Bacillota</taxon>
        <taxon>Bacilli</taxon>
        <taxon>Lactobacillales</taxon>
        <taxon>Lactobacillaceae</taxon>
        <taxon>Liquorilactobacillus</taxon>
    </lineage>
</organism>
<dbReference type="Pfam" id="PF02463">
    <property type="entry name" value="SMC_N"/>
    <property type="match status" value="2"/>
</dbReference>
<sequence length="1181" mass="135093">MKLKSLVINGFKSFADKTQIDFQAGMTAVVGPNGSGKSNIIEAIRWVLGEQSAKSLRSGKMPDVIFAGSSERKALNRAAVEITFSNLDRYLPINEDEVVITRRIYRNGDSEFLLNGKNVRLKDITDLMLDTGLGKESFSIISQGRVESIFNSKAEDRRTILEEVAGVLKYKKEKQKAQQELSQTAQHLNRVADIVSELSKQREPLKEQSSLARDYMVQKKELDHYNLARLVLEIIRDEKKEKVCRADLAKFNKLIEKKRMALDENKQQSAYLQQQQHDLNEHLDELQEQSSELAGQHERLSGQKELSQKESEFQKLRQQELETKCRENRAKIQQISVQREQLLKKIKDLSLESTDWQKKIEQLEHLRQLDEASLEERLEELRNQIIANMQKLTTLNNQASYHEKEKKRQEAVKNSFAKKIGEIKESIAELQSEKTVLKEKLVVQVQKTKQLEKKSKEAKQKIVQKDEQFAKQKQRWYKGLEILQRAQVQYDSLKNISENYSGYFRGVKEILQSRSKLEGIIGAVTELLEVPPKLALAVEMSLGGQLQNVVVANEAAAKEAINFLTGNHLGRVTFLPRTSVRQRRLNAYQQRIVKETDGVLGVGNELVSCEKEDQAVLNYLLGATVFVTDLEVAIKLASKIEHTVRIVTLDGDVINPGGSITGGSTKQHGTGLLEQKQKLQQLKIDIVKMKDKMQQFEIAGTSSQKEIEKDKNDFICQEDLYKQNQQKVQEIKNSLVLLENKLKYQLQQADLQHFEFENTKKAAGVSEKNNSQLADEREKITAKLDNLHQKYAQQKEELANLTQIQQKNLQQLNQLKQQTAVDNERVIAFKTRQEELKKQEEQYQREIKKAQADLQLFMQRQEFGFQKKSTLVQRLVELEDKKKKLIQKINEGKEKRDDLHNQLAAAQKKTLRLNELQEITFNQQKGQSVTLSRLDANLDRNLQELAQEYQISFESAKEQIKETNLDEVLHRIKLLKLGIGDLGNVNLGAIEEYEQVNSRYQFLETQQTDLIEAKKQLQNSMLEMDNEVKVRFKKTFKEVAFAFSTLFPKIFGGGRAALKLTRPDDLLTSGIDIMAQPPGKKLQQLSLLSGGEKALTAIALLFAILKVKPVPFVILDEAEAALDDANVERYASYLQNFHDQTQFITITHRKGTMKHADILYGITMQESGISRMVSVSLANAK</sequence>
<name>A0A0R1MHI6_9LACO</name>
<dbReference type="GO" id="GO:0007062">
    <property type="term" value="P:sister chromatid cohesion"/>
    <property type="evidence" value="ECO:0007669"/>
    <property type="project" value="InterPro"/>
</dbReference>
<dbReference type="GO" id="GO:0006260">
    <property type="term" value="P:DNA replication"/>
    <property type="evidence" value="ECO:0007669"/>
    <property type="project" value="UniProtKB-UniRule"/>
</dbReference>
<feature type="coiled-coil region" evidence="7">
    <location>
        <begin position="770"/>
        <end position="909"/>
    </location>
</feature>
<dbReference type="GO" id="GO:0005694">
    <property type="term" value="C:chromosome"/>
    <property type="evidence" value="ECO:0007669"/>
    <property type="project" value="InterPro"/>
</dbReference>
<evidence type="ECO:0000313" key="11">
    <source>
        <dbReference type="Proteomes" id="UP000051686"/>
    </source>
</evidence>
<dbReference type="AlphaFoldDB" id="A0A0R1MHI6"/>
<evidence type="ECO:0000256" key="1">
    <source>
        <dbReference type="ARBA" id="ARBA00004496"/>
    </source>
</evidence>
<proteinExistence type="inferred from homology"/>
<comment type="subcellular location">
    <subcellularLocation>
        <location evidence="1 7">Cytoplasm</location>
    </subcellularLocation>
</comment>
<comment type="caution">
    <text evidence="10">The sequence shown here is derived from an EMBL/GenBank/DDBJ whole genome shotgun (WGS) entry which is preliminary data.</text>
</comment>
<comment type="domain">
    <text evidence="7">Contains large globular domains required for ATP hydrolysis at each terminus and a third globular domain forming a flexible hinge near the middle of the molecule. These domains are separated by coiled-coil structures.</text>
</comment>
<dbReference type="InterPro" id="IPR003395">
    <property type="entry name" value="RecF/RecN/SMC_N"/>
</dbReference>
<dbReference type="EMBL" id="AZEH01000039">
    <property type="protein sequence ID" value="KRL04690.1"/>
    <property type="molecule type" value="Genomic_DNA"/>
</dbReference>
<dbReference type="NCBIfam" id="TIGR02168">
    <property type="entry name" value="SMC_prok_B"/>
    <property type="match status" value="1"/>
</dbReference>
<evidence type="ECO:0000256" key="5">
    <source>
        <dbReference type="ARBA" id="ARBA00023054"/>
    </source>
</evidence>
<evidence type="ECO:0000256" key="3">
    <source>
        <dbReference type="ARBA" id="ARBA00022741"/>
    </source>
</evidence>
<evidence type="ECO:0000256" key="4">
    <source>
        <dbReference type="ARBA" id="ARBA00022840"/>
    </source>
</evidence>
<dbReference type="Pfam" id="PF06470">
    <property type="entry name" value="SMC_hinge"/>
    <property type="match status" value="1"/>
</dbReference>
<dbReference type="Gene3D" id="1.20.1060.20">
    <property type="match status" value="1"/>
</dbReference>
<dbReference type="RefSeq" id="WP_057896642.1">
    <property type="nucleotide sequence ID" value="NZ_AZEH01000039.1"/>
</dbReference>
<evidence type="ECO:0000256" key="8">
    <source>
        <dbReference type="SAM" id="MobiDB-lite"/>
    </source>
</evidence>
<protein>
    <recommendedName>
        <fullName evidence="7">Chromosome partition protein Smc</fullName>
    </recommendedName>
</protein>
<feature type="compositionally biased region" description="Basic and acidic residues" evidence="8">
    <location>
        <begin position="295"/>
        <end position="311"/>
    </location>
</feature>
<evidence type="ECO:0000313" key="10">
    <source>
        <dbReference type="EMBL" id="KRL04690.1"/>
    </source>
</evidence>
<evidence type="ECO:0000256" key="6">
    <source>
        <dbReference type="ARBA" id="ARBA00023125"/>
    </source>
</evidence>
<feature type="coiled-coil region" evidence="7">
    <location>
        <begin position="672"/>
        <end position="741"/>
    </location>
</feature>
<keyword evidence="11" id="KW-1185">Reference proteome</keyword>
<dbReference type="InterPro" id="IPR036277">
    <property type="entry name" value="SMC_hinge_sf"/>
</dbReference>
<keyword evidence="2 7" id="KW-0963">Cytoplasm</keyword>
<feature type="coiled-coil region" evidence="7">
    <location>
        <begin position="332"/>
        <end position="475"/>
    </location>
</feature>
<dbReference type="Proteomes" id="UP000051686">
    <property type="component" value="Unassembled WGS sequence"/>
</dbReference>
<dbReference type="GO" id="GO:0003677">
    <property type="term" value="F:DNA binding"/>
    <property type="evidence" value="ECO:0007669"/>
    <property type="project" value="UniProtKB-UniRule"/>
</dbReference>
<dbReference type="SUPFAM" id="SSF75553">
    <property type="entry name" value="Smc hinge domain"/>
    <property type="match status" value="1"/>
</dbReference>
<feature type="region of interest" description="Disordered" evidence="8">
    <location>
        <begin position="287"/>
        <end position="311"/>
    </location>
</feature>
<dbReference type="GO" id="GO:0030261">
    <property type="term" value="P:chromosome condensation"/>
    <property type="evidence" value="ECO:0007669"/>
    <property type="project" value="InterPro"/>
</dbReference>
<dbReference type="GO" id="GO:0005524">
    <property type="term" value="F:ATP binding"/>
    <property type="evidence" value="ECO:0007669"/>
    <property type="project" value="UniProtKB-UniRule"/>
</dbReference>
<reference evidence="10 11" key="1">
    <citation type="journal article" date="2015" name="Genome Announc.">
        <title>Expanding the biotechnology potential of lactobacilli through comparative genomics of 213 strains and associated genera.</title>
        <authorList>
            <person name="Sun Z."/>
            <person name="Harris H.M."/>
            <person name="McCann A."/>
            <person name="Guo C."/>
            <person name="Argimon S."/>
            <person name="Zhang W."/>
            <person name="Yang X."/>
            <person name="Jeffery I.B."/>
            <person name="Cooney J.C."/>
            <person name="Kagawa T.F."/>
            <person name="Liu W."/>
            <person name="Song Y."/>
            <person name="Salvetti E."/>
            <person name="Wrobel A."/>
            <person name="Rasinkangas P."/>
            <person name="Parkhill J."/>
            <person name="Rea M.C."/>
            <person name="O'Sullivan O."/>
            <person name="Ritari J."/>
            <person name="Douillard F.P."/>
            <person name="Paul Ross R."/>
            <person name="Yang R."/>
            <person name="Briner A.E."/>
            <person name="Felis G.E."/>
            <person name="de Vos W.M."/>
            <person name="Barrangou R."/>
            <person name="Klaenhammer T.R."/>
            <person name="Caufield P.W."/>
            <person name="Cui Y."/>
            <person name="Zhang H."/>
            <person name="O'Toole P.W."/>
        </authorList>
    </citation>
    <scope>NUCLEOTIDE SEQUENCE [LARGE SCALE GENOMIC DNA]</scope>
    <source>
        <strain evidence="10 11">DSM 19972</strain>
    </source>
</reference>
<dbReference type="PANTHER" id="PTHR43977">
    <property type="entry name" value="STRUCTURAL MAINTENANCE OF CHROMOSOMES PROTEIN 3"/>
    <property type="match status" value="1"/>
</dbReference>
<dbReference type="SUPFAM" id="SSF52540">
    <property type="entry name" value="P-loop containing nucleoside triphosphate hydrolases"/>
    <property type="match status" value="1"/>
</dbReference>
<dbReference type="CDD" id="cd03278">
    <property type="entry name" value="ABC_SMC_barmotin"/>
    <property type="match status" value="2"/>
</dbReference>
<dbReference type="FunFam" id="3.40.50.300:FF:000984">
    <property type="entry name" value="Chromosome partition protein Smc"/>
    <property type="match status" value="1"/>
</dbReference>
<dbReference type="GO" id="GO:0007059">
    <property type="term" value="P:chromosome segregation"/>
    <property type="evidence" value="ECO:0007669"/>
    <property type="project" value="UniProtKB-UniRule"/>
</dbReference>
<keyword evidence="5 7" id="KW-0175">Coiled coil</keyword>
<dbReference type="FunFam" id="3.40.50.300:FF:000901">
    <property type="entry name" value="Chromosome partition protein Smc"/>
    <property type="match status" value="1"/>
</dbReference>
<dbReference type="PATRIC" id="fig|1423777.3.peg.1880"/>
<dbReference type="GO" id="GO:0016887">
    <property type="term" value="F:ATP hydrolysis activity"/>
    <property type="evidence" value="ECO:0007669"/>
    <property type="project" value="InterPro"/>
</dbReference>
<accession>A0A0R1MHI6</accession>
<feature type="domain" description="SMC hinge" evidence="9">
    <location>
        <begin position="518"/>
        <end position="637"/>
    </location>
</feature>
<keyword evidence="3 7" id="KW-0547">Nucleotide-binding</keyword>
<dbReference type="STRING" id="1423777.FD46_GL001826"/>
<dbReference type="SMART" id="SM00968">
    <property type="entry name" value="SMC_hinge"/>
    <property type="match status" value="1"/>
</dbReference>
<comment type="subunit">
    <text evidence="7">Homodimer.</text>
</comment>
<dbReference type="InterPro" id="IPR027417">
    <property type="entry name" value="P-loop_NTPase"/>
</dbReference>
<dbReference type="Gene3D" id="3.40.50.300">
    <property type="entry name" value="P-loop containing nucleotide triphosphate hydrolases"/>
    <property type="match status" value="2"/>
</dbReference>
<keyword evidence="6 7" id="KW-0238">DNA-binding</keyword>
<dbReference type="GO" id="GO:0005737">
    <property type="term" value="C:cytoplasm"/>
    <property type="evidence" value="ECO:0007669"/>
    <property type="project" value="UniProtKB-SubCell"/>
</dbReference>